<keyword evidence="1" id="KW-0472">Membrane</keyword>
<keyword evidence="3" id="KW-1185">Reference proteome</keyword>
<dbReference type="Proteomes" id="UP000244309">
    <property type="component" value="Unassembled WGS sequence"/>
</dbReference>
<accession>A0A2V1B0T6</accession>
<gene>
    <name evidence="2" type="ORF">CXQ85_003131</name>
</gene>
<keyword evidence="1" id="KW-0812">Transmembrane</keyword>
<name>A0A2V1B0T6_9ASCO</name>
<dbReference type="GeneID" id="37008462"/>
<proteinExistence type="predicted"/>
<dbReference type="OrthoDB" id="4082935at2759"/>
<dbReference type="EMBL" id="PKFO01000010">
    <property type="protein sequence ID" value="PVH23396.1"/>
    <property type="molecule type" value="Genomic_DNA"/>
</dbReference>
<evidence type="ECO:0000313" key="3">
    <source>
        <dbReference type="Proteomes" id="UP000244309"/>
    </source>
</evidence>
<dbReference type="VEuPathDB" id="FungiDB:CXQ85_003131"/>
<evidence type="ECO:0000313" key="2">
    <source>
        <dbReference type="EMBL" id="PVH23396.1"/>
    </source>
</evidence>
<feature type="transmembrane region" description="Helical" evidence="1">
    <location>
        <begin position="162"/>
        <end position="187"/>
    </location>
</feature>
<feature type="transmembrane region" description="Helical" evidence="1">
    <location>
        <begin position="12"/>
        <end position="30"/>
    </location>
</feature>
<reference evidence="2 3" key="1">
    <citation type="submission" date="2017-12" db="EMBL/GenBank/DDBJ databases">
        <title>Genome Sequence of a Multidrug-Resistant Candida haemulonii Isolate from a Patient with Chronic Leg Ulcers in Israel.</title>
        <authorList>
            <person name="Chow N.A."/>
            <person name="Gade L."/>
            <person name="Batra D."/>
            <person name="Rowe L.A."/>
            <person name="Ben-Ami R."/>
            <person name="Loparev V.N."/>
            <person name="Litvintseva A.P."/>
        </authorList>
    </citation>
    <scope>NUCLEOTIDE SEQUENCE [LARGE SCALE GENOMIC DNA]</scope>
    <source>
        <strain evidence="2 3">B11899</strain>
    </source>
</reference>
<sequence length="292" mass="32881">MIAESFFNAPEYALIGRVLYLSWARVMALFQMAANQKNTLMYLWLLSHATCLLGFLTSSVIPSAYGAAVIGCNVTYAMAVHRHFRYILRDDRGSSSKLRAPISDLLHGENTVLLASALLVANTEPSLTKLLPFATYATMNLMSFLILDVLPTSAFTKTSMPFLRYLETTALSYVCYWDYVVMLAYGYEWLFKQQQACWLVFYMVTWLVKLEISELSRKSLHGLVLGCTRLMKALGFNFIVPSIEEFQASLSVVLPTKESPFPGDIPDSALSSKDRVESLMFDSFSIINDVDR</sequence>
<feature type="transmembrane region" description="Helical" evidence="1">
    <location>
        <begin position="133"/>
        <end position="150"/>
    </location>
</feature>
<keyword evidence="1" id="KW-1133">Transmembrane helix</keyword>
<comment type="caution">
    <text evidence="2">The sequence shown here is derived from an EMBL/GenBank/DDBJ whole genome shotgun (WGS) entry which is preliminary data.</text>
</comment>
<dbReference type="AlphaFoldDB" id="A0A2V1B0T6"/>
<evidence type="ECO:0000256" key="1">
    <source>
        <dbReference type="SAM" id="Phobius"/>
    </source>
</evidence>
<protein>
    <submittedName>
        <fullName evidence="2">Uncharacterized protein</fullName>
    </submittedName>
</protein>
<dbReference type="RefSeq" id="XP_025344336.1">
    <property type="nucleotide sequence ID" value="XM_025486786.1"/>
</dbReference>
<organism evidence="2 3">
    <name type="scientific">Candidozyma haemuli</name>
    <dbReference type="NCBI Taxonomy" id="45357"/>
    <lineage>
        <taxon>Eukaryota</taxon>
        <taxon>Fungi</taxon>
        <taxon>Dikarya</taxon>
        <taxon>Ascomycota</taxon>
        <taxon>Saccharomycotina</taxon>
        <taxon>Pichiomycetes</taxon>
        <taxon>Metschnikowiaceae</taxon>
        <taxon>Candidozyma</taxon>
    </lineage>
</organism>